<dbReference type="Proteomes" id="UP000509750">
    <property type="component" value="Chromosome"/>
</dbReference>
<sequence length="124" mass="12712">MSSDGTRGTKPELKLGSHLVPGLAAVALFAVMALVFLTSSFPLAEARGFPEGASITASIGYAMFNIGQGDVNAEGFLVAFLVIAVALDIAIDGAIFLAKRGEEGVLEPLRTDGGTDGRRNGGDD</sequence>
<keyword evidence="1" id="KW-1133">Transmembrane helix</keyword>
<proteinExistence type="predicted"/>
<evidence type="ECO:0000313" key="2">
    <source>
        <dbReference type="EMBL" id="QLG27564.1"/>
    </source>
</evidence>
<feature type="transmembrane region" description="Helical" evidence="1">
    <location>
        <begin position="20"/>
        <end position="41"/>
    </location>
</feature>
<keyword evidence="3" id="KW-1185">Reference proteome</keyword>
<reference evidence="2 3" key="1">
    <citation type="submission" date="2020-07" db="EMBL/GenBank/DDBJ databases">
        <title>Gai3-2, isolated from salt lake.</title>
        <authorList>
            <person name="Cui H."/>
            <person name="Shi X."/>
        </authorList>
    </citation>
    <scope>NUCLEOTIDE SEQUENCE [LARGE SCALE GENOMIC DNA]</scope>
    <source>
        <strain evidence="2 3">Gai3-2</strain>
    </source>
</reference>
<feature type="transmembrane region" description="Helical" evidence="1">
    <location>
        <begin position="76"/>
        <end position="98"/>
    </location>
</feature>
<organism evidence="2 3">
    <name type="scientific">Halorarum halophilum</name>
    <dbReference type="NCBI Taxonomy" id="2743090"/>
    <lineage>
        <taxon>Archaea</taxon>
        <taxon>Methanobacteriati</taxon>
        <taxon>Methanobacteriota</taxon>
        <taxon>Stenosarchaea group</taxon>
        <taxon>Halobacteria</taxon>
        <taxon>Halobacteriales</taxon>
        <taxon>Haloferacaceae</taxon>
        <taxon>Halorarum</taxon>
    </lineage>
</organism>
<protein>
    <submittedName>
        <fullName evidence="2">Proton-conducting membrane transporter</fullName>
    </submittedName>
</protein>
<dbReference type="GeneID" id="56028840"/>
<accession>A0A7D5GKQ2</accession>
<name>A0A7D5GKQ2_9EURY</name>
<keyword evidence="1" id="KW-0812">Transmembrane</keyword>
<evidence type="ECO:0000256" key="1">
    <source>
        <dbReference type="SAM" id="Phobius"/>
    </source>
</evidence>
<dbReference type="EMBL" id="CP058529">
    <property type="protein sequence ID" value="QLG27564.1"/>
    <property type="molecule type" value="Genomic_DNA"/>
</dbReference>
<dbReference type="OrthoDB" id="342625at2157"/>
<dbReference type="RefSeq" id="WP_179169139.1">
    <property type="nucleotide sequence ID" value="NZ_CP058529.1"/>
</dbReference>
<evidence type="ECO:0000313" key="3">
    <source>
        <dbReference type="Proteomes" id="UP000509750"/>
    </source>
</evidence>
<keyword evidence="1" id="KW-0472">Membrane</keyword>
<gene>
    <name evidence="2" type="ORF">HUG10_08365</name>
</gene>
<dbReference type="AlphaFoldDB" id="A0A7D5GKQ2"/>
<dbReference type="KEGG" id="halg:HUG10_08365"/>